<evidence type="ECO:0000256" key="1">
    <source>
        <dbReference type="SAM" id="Coils"/>
    </source>
</evidence>
<evidence type="ECO:0000313" key="2">
    <source>
        <dbReference type="EMBL" id="KAJ7683176.1"/>
    </source>
</evidence>
<proteinExistence type="predicted"/>
<organism evidence="2 3">
    <name type="scientific">Mycena rosella</name>
    <name type="common">Pink bonnet</name>
    <name type="synonym">Agaricus rosellus</name>
    <dbReference type="NCBI Taxonomy" id="1033263"/>
    <lineage>
        <taxon>Eukaryota</taxon>
        <taxon>Fungi</taxon>
        <taxon>Dikarya</taxon>
        <taxon>Basidiomycota</taxon>
        <taxon>Agaricomycotina</taxon>
        <taxon>Agaricomycetes</taxon>
        <taxon>Agaricomycetidae</taxon>
        <taxon>Agaricales</taxon>
        <taxon>Marasmiineae</taxon>
        <taxon>Mycenaceae</taxon>
        <taxon>Mycena</taxon>
    </lineage>
</organism>
<keyword evidence="3" id="KW-1185">Reference proteome</keyword>
<comment type="caution">
    <text evidence="2">The sequence shown here is derived from an EMBL/GenBank/DDBJ whole genome shotgun (WGS) entry which is preliminary data.</text>
</comment>
<dbReference type="EMBL" id="JARKIE010000110">
    <property type="protein sequence ID" value="KAJ7683176.1"/>
    <property type="molecule type" value="Genomic_DNA"/>
</dbReference>
<feature type="coiled-coil region" evidence="1">
    <location>
        <begin position="95"/>
        <end position="153"/>
    </location>
</feature>
<gene>
    <name evidence="2" type="ORF">B0H17DRAFT_1205242</name>
</gene>
<dbReference type="Proteomes" id="UP001221757">
    <property type="component" value="Unassembled WGS sequence"/>
</dbReference>
<protein>
    <submittedName>
        <fullName evidence="2">Uncharacterized protein</fullName>
    </submittedName>
</protein>
<accession>A0AAD7D8W2</accession>
<sequence length="384" mass="42715">MALEGADKDEEDKLLARVNRRRWYLNENLMKEFESVDCDRCLDYVAHVATDFGSGEGSLKATSASEVAQLREDNHCLEAANEMADLLDTKVTKELENVREEKSSLDQQIGQIREQLEDAHNRRRDAEDEADDLRDANDELRDKIRHLSALLDETDYVAPEENADHEMGEIPNTNTHAGMPAIPYSDQVMAKYAADTASAGMNAGVGKAAERALQSKAPEGAGKPLAARLNEGRGTATTTIHFSNCVVPPPPGLMDEVDAKGFPADVETWNIHCVQQTALEDFYMMDWYCDILRKLARVKDATNAEKNRLLSLKRDDLPYDPKTRALLMQFREVHDVAGCGFVDKCWTLDLCLVCGLALLESLEKLIIELFATPDSIARACIILG</sequence>
<name>A0AAD7D8W2_MYCRO</name>
<dbReference type="AlphaFoldDB" id="A0AAD7D8W2"/>
<keyword evidence="1" id="KW-0175">Coiled coil</keyword>
<reference evidence="2" key="1">
    <citation type="submission" date="2023-03" db="EMBL/GenBank/DDBJ databases">
        <title>Massive genome expansion in bonnet fungi (Mycena s.s.) driven by repeated elements and novel gene families across ecological guilds.</title>
        <authorList>
            <consortium name="Lawrence Berkeley National Laboratory"/>
            <person name="Harder C.B."/>
            <person name="Miyauchi S."/>
            <person name="Viragh M."/>
            <person name="Kuo A."/>
            <person name="Thoen E."/>
            <person name="Andreopoulos B."/>
            <person name="Lu D."/>
            <person name="Skrede I."/>
            <person name="Drula E."/>
            <person name="Henrissat B."/>
            <person name="Morin E."/>
            <person name="Kohler A."/>
            <person name="Barry K."/>
            <person name="LaButti K."/>
            <person name="Morin E."/>
            <person name="Salamov A."/>
            <person name="Lipzen A."/>
            <person name="Mereny Z."/>
            <person name="Hegedus B."/>
            <person name="Baldrian P."/>
            <person name="Stursova M."/>
            <person name="Weitz H."/>
            <person name="Taylor A."/>
            <person name="Grigoriev I.V."/>
            <person name="Nagy L.G."/>
            <person name="Martin F."/>
            <person name="Kauserud H."/>
        </authorList>
    </citation>
    <scope>NUCLEOTIDE SEQUENCE</scope>
    <source>
        <strain evidence="2">CBHHK067</strain>
    </source>
</reference>
<evidence type="ECO:0000313" key="3">
    <source>
        <dbReference type="Proteomes" id="UP001221757"/>
    </source>
</evidence>